<dbReference type="InterPro" id="IPR001437">
    <property type="entry name" value="Tscrpt_elong_fac_GreA/B_C"/>
</dbReference>
<proteinExistence type="predicted"/>
<organism evidence="3 4">
    <name type="scientific">Balneatrix alpica</name>
    <dbReference type="NCBI Taxonomy" id="75684"/>
    <lineage>
        <taxon>Bacteria</taxon>
        <taxon>Pseudomonadati</taxon>
        <taxon>Pseudomonadota</taxon>
        <taxon>Gammaproteobacteria</taxon>
        <taxon>Oceanospirillales</taxon>
        <taxon>Balneatrichaceae</taxon>
        <taxon>Balneatrix</taxon>
    </lineage>
</organism>
<dbReference type="RefSeq" id="WP_027314277.1">
    <property type="nucleotide sequence ID" value="NZ_JBHLZN010000004.1"/>
</dbReference>
<evidence type="ECO:0000313" key="3">
    <source>
        <dbReference type="EMBL" id="MFB9887120.1"/>
    </source>
</evidence>
<dbReference type="Pfam" id="PF01272">
    <property type="entry name" value="GreA_GreB"/>
    <property type="match status" value="1"/>
</dbReference>
<evidence type="ECO:0000259" key="2">
    <source>
        <dbReference type="Pfam" id="PF01272"/>
    </source>
</evidence>
<dbReference type="PANTHER" id="PTHR30437">
    <property type="entry name" value="TRANSCRIPTION ELONGATION FACTOR GREA"/>
    <property type="match status" value="1"/>
</dbReference>
<feature type="domain" description="Transcription elongation factor GreA/GreB C-terminal" evidence="2">
    <location>
        <begin position="87"/>
        <end position="159"/>
    </location>
</feature>
<dbReference type="InterPro" id="IPR023459">
    <property type="entry name" value="Tscrpt_elong_fac_GreA/B_fam"/>
</dbReference>
<dbReference type="GO" id="GO:0003746">
    <property type="term" value="F:translation elongation factor activity"/>
    <property type="evidence" value="ECO:0007669"/>
    <property type="project" value="UniProtKB-KW"/>
</dbReference>
<keyword evidence="3" id="KW-0251">Elongation factor</keyword>
<dbReference type="Proteomes" id="UP001589628">
    <property type="component" value="Unassembled WGS sequence"/>
</dbReference>
<sequence>MSRAFVNEEHYDDSLPSLVRQHPCYLTTSGYLRLSEQLRQYQQDYLRLQQQRDNLEAQRQLPRLRQLRDFWQQRLTSAKVIEVPAQPSQVSFGCWVQCLDQQGHRWQFQLVGEDEADPNHWRISLFSPLGQSLLAKQCGDQLLWQRDGQRLELEVINISNTL</sequence>
<dbReference type="EMBL" id="JBHLZN010000004">
    <property type="protein sequence ID" value="MFB9887120.1"/>
    <property type="molecule type" value="Genomic_DNA"/>
</dbReference>
<dbReference type="PIRSF" id="PIRSF006092">
    <property type="entry name" value="GreA_GreB"/>
    <property type="match status" value="1"/>
</dbReference>
<keyword evidence="3" id="KW-0648">Protein biosynthesis</keyword>
<keyword evidence="4" id="KW-1185">Reference proteome</keyword>
<dbReference type="PROSITE" id="PS00830">
    <property type="entry name" value="GREAB_2"/>
    <property type="match status" value="1"/>
</dbReference>
<dbReference type="SUPFAM" id="SSF54534">
    <property type="entry name" value="FKBP-like"/>
    <property type="match status" value="1"/>
</dbReference>
<evidence type="ECO:0000256" key="1">
    <source>
        <dbReference type="SAM" id="Coils"/>
    </source>
</evidence>
<dbReference type="InterPro" id="IPR018151">
    <property type="entry name" value="TF_GreA/GreB_CS"/>
</dbReference>
<dbReference type="PANTHER" id="PTHR30437:SF4">
    <property type="entry name" value="TRANSCRIPTION ELONGATION FACTOR GREA"/>
    <property type="match status" value="1"/>
</dbReference>
<keyword evidence="1" id="KW-0175">Coiled coil</keyword>
<protein>
    <submittedName>
        <fullName evidence="3">GreA/GreB family elongation factor</fullName>
    </submittedName>
</protein>
<evidence type="ECO:0000313" key="4">
    <source>
        <dbReference type="Proteomes" id="UP001589628"/>
    </source>
</evidence>
<reference evidence="3 4" key="1">
    <citation type="submission" date="2024-09" db="EMBL/GenBank/DDBJ databases">
        <authorList>
            <person name="Sun Q."/>
            <person name="Mori K."/>
        </authorList>
    </citation>
    <scope>NUCLEOTIDE SEQUENCE [LARGE SCALE GENOMIC DNA]</scope>
    <source>
        <strain evidence="3 4">ATCC 51285</strain>
    </source>
</reference>
<gene>
    <name evidence="3" type="ORF">ACFFLH_11940</name>
</gene>
<comment type="caution">
    <text evidence="3">The sequence shown here is derived from an EMBL/GenBank/DDBJ whole genome shotgun (WGS) entry which is preliminary data.</text>
</comment>
<feature type="coiled-coil region" evidence="1">
    <location>
        <begin position="31"/>
        <end position="58"/>
    </location>
</feature>
<name>A0ABV5ZCW2_9GAMM</name>
<accession>A0ABV5ZCW2</accession>
<dbReference type="InterPro" id="IPR036953">
    <property type="entry name" value="GreA/GreB_C_sf"/>
</dbReference>
<dbReference type="Gene3D" id="3.10.50.30">
    <property type="entry name" value="Transcription elongation factor, GreA/GreB, C-terminal domain"/>
    <property type="match status" value="1"/>
</dbReference>